<dbReference type="Gene3D" id="3.40.50.150">
    <property type="entry name" value="Vaccinia Virus protein VP39"/>
    <property type="match status" value="1"/>
</dbReference>
<gene>
    <name evidence="1" type="ORF">D0544_12015</name>
</gene>
<accession>A0A3P3VIM3</accession>
<dbReference type="AlphaFoldDB" id="A0A3P3VIM3"/>
<dbReference type="RefSeq" id="WP_125016455.1">
    <property type="nucleotide sequence ID" value="NZ_QWEZ01000002.1"/>
</dbReference>
<evidence type="ECO:0000313" key="2">
    <source>
        <dbReference type="Proteomes" id="UP000280792"/>
    </source>
</evidence>
<keyword evidence="1" id="KW-0489">Methyltransferase</keyword>
<dbReference type="SUPFAM" id="SSF53335">
    <property type="entry name" value="S-adenosyl-L-methionine-dependent methyltransferases"/>
    <property type="match status" value="1"/>
</dbReference>
<dbReference type="EMBL" id="QWEZ01000002">
    <property type="protein sequence ID" value="RRJ82585.1"/>
    <property type="molecule type" value="Genomic_DNA"/>
</dbReference>
<dbReference type="CDD" id="cd02440">
    <property type="entry name" value="AdoMet_MTases"/>
    <property type="match status" value="1"/>
</dbReference>
<dbReference type="GO" id="GO:0008168">
    <property type="term" value="F:methyltransferase activity"/>
    <property type="evidence" value="ECO:0007669"/>
    <property type="project" value="UniProtKB-KW"/>
</dbReference>
<name>A0A3P3VIM3_9GAMM</name>
<dbReference type="Pfam" id="PF13489">
    <property type="entry name" value="Methyltransf_23"/>
    <property type="match status" value="1"/>
</dbReference>
<comment type="caution">
    <text evidence="1">The sequence shown here is derived from an EMBL/GenBank/DDBJ whole genome shotgun (WGS) entry which is preliminary data.</text>
</comment>
<dbReference type="InterPro" id="IPR029063">
    <property type="entry name" value="SAM-dependent_MTases_sf"/>
</dbReference>
<keyword evidence="2" id="KW-1185">Reference proteome</keyword>
<dbReference type="Proteomes" id="UP000280792">
    <property type="component" value="Unassembled WGS sequence"/>
</dbReference>
<sequence length="185" mass="20683">MDKWDQKYQQAQSAGEACELLANNLHLLPPQGSALDLACGLGANALLLHQQGLSVEAWDLSAVALGRLDEFSAGLISTRRIDLEVDTPPLLNFDVIVVAHYLYRPVCHWIQSALNPGGVLFFQTWHQHKRSPKGPSNPEYLLAPGELLRLFPQLEVRFYREEDRCGDLSRGQRDFAQLIAQKPAV</sequence>
<protein>
    <submittedName>
        <fullName evidence="1">Methyltransferase domain-containing protein</fullName>
    </submittedName>
</protein>
<reference evidence="1 2" key="2">
    <citation type="submission" date="2018-12" db="EMBL/GenBank/DDBJ databases">
        <title>Simiduia agarivorans gen. nov., sp. nov., a marine, agarolytic bacterium isolated from shallow coastal water from Keelung, Taiwan.</title>
        <authorList>
            <person name="Shieh W.Y."/>
        </authorList>
    </citation>
    <scope>NUCLEOTIDE SEQUENCE [LARGE SCALE GENOMIC DNA]</scope>
    <source>
        <strain evidence="1 2">GTF-13</strain>
    </source>
</reference>
<evidence type="ECO:0000313" key="1">
    <source>
        <dbReference type="EMBL" id="RRJ82585.1"/>
    </source>
</evidence>
<organism evidence="1 2">
    <name type="scientific">Aestuariirhabdus litorea</name>
    <dbReference type="NCBI Taxonomy" id="2528527"/>
    <lineage>
        <taxon>Bacteria</taxon>
        <taxon>Pseudomonadati</taxon>
        <taxon>Pseudomonadota</taxon>
        <taxon>Gammaproteobacteria</taxon>
        <taxon>Oceanospirillales</taxon>
        <taxon>Aestuariirhabdaceae</taxon>
        <taxon>Aestuariirhabdus</taxon>
    </lineage>
</organism>
<keyword evidence="1" id="KW-0808">Transferase</keyword>
<reference evidence="1 2" key="1">
    <citation type="submission" date="2018-08" db="EMBL/GenBank/DDBJ databases">
        <authorList>
            <person name="Khan S.A."/>
        </authorList>
    </citation>
    <scope>NUCLEOTIDE SEQUENCE [LARGE SCALE GENOMIC DNA]</scope>
    <source>
        <strain evidence="1 2">GTF-13</strain>
    </source>
</reference>
<dbReference type="GO" id="GO:0032259">
    <property type="term" value="P:methylation"/>
    <property type="evidence" value="ECO:0007669"/>
    <property type="project" value="UniProtKB-KW"/>
</dbReference>
<proteinExistence type="predicted"/>